<name>A0A1T5M0I1_9BACT</name>
<dbReference type="RefSeq" id="WP_079688558.1">
    <property type="nucleotide sequence ID" value="NZ_FUZU01000003.1"/>
</dbReference>
<sequence>MNPFYSYRCLLVLLALSIGSFSYGQSIRLDNLRDQFGKGKPFKFNGALSANGIYYNGNGGYGRDPFSYFVNGSMNLNLYGLVNLPFSFTLTSFGGDYSYPVPPNRFSIHPSYKSVTAHIGNIAATYSPYTVNGYLFTGAGVDVEPKDSGLKVSGIYGRLQKAVEYDTTNRITPAAYERMGWGSKIEYQKNNYRLGMIAFHAWDDVNSIQNKPDSLQIYPMANTVISFNAGTRVWQHMDIAVEYATSALTEDVRAADSEGSNLFSRAIDSKESTGYFHAFKSSLQYTFTSTILGVGYERIDPGYRTLGTYYLNNDLENITVNAAQPLFKSKVQLAMNMGFQRDNLDNAKSGSSTRFIGSVNVSYTPSDKLTSAFTYSNFQTFMRIRPQFLSINRLDNFQNLDTLDYTQVSQNASASASYMLSQSEDEMKGISVDISFQETADEQGGVVRNGNLSQFYNASVMYTLSRMTTGRNFSAGLNASYNTIGRDEFITVGPIASISASILQKRITTGANLSYNASRSVNEWDNHVFNVRCHAVYKVQRKHTFNLNVLNQWRSTSEANTNDVTVTMGYNFILGG</sequence>
<protein>
    <recommendedName>
        <fullName evidence="3">Outer membrane protein beta-barrel family protein</fullName>
    </recommendedName>
</protein>
<accession>A0A1T5M0I1</accession>
<evidence type="ECO:0008006" key="3">
    <source>
        <dbReference type="Google" id="ProtNLM"/>
    </source>
</evidence>
<dbReference type="EMBL" id="FUZU01000003">
    <property type="protein sequence ID" value="SKC81625.1"/>
    <property type="molecule type" value="Genomic_DNA"/>
</dbReference>
<organism evidence="1 2">
    <name type="scientific">Ohtaekwangia koreensis</name>
    <dbReference type="NCBI Taxonomy" id="688867"/>
    <lineage>
        <taxon>Bacteria</taxon>
        <taxon>Pseudomonadati</taxon>
        <taxon>Bacteroidota</taxon>
        <taxon>Cytophagia</taxon>
        <taxon>Cytophagales</taxon>
        <taxon>Fulvivirgaceae</taxon>
        <taxon>Ohtaekwangia</taxon>
    </lineage>
</organism>
<dbReference type="STRING" id="688867.SAMN05660236_3987"/>
<evidence type="ECO:0000313" key="1">
    <source>
        <dbReference type="EMBL" id="SKC81625.1"/>
    </source>
</evidence>
<dbReference type="Proteomes" id="UP000190961">
    <property type="component" value="Unassembled WGS sequence"/>
</dbReference>
<keyword evidence="2" id="KW-1185">Reference proteome</keyword>
<dbReference type="AlphaFoldDB" id="A0A1T5M0I1"/>
<proteinExistence type="predicted"/>
<gene>
    <name evidence="1" type="ORF">SAMN05660236_3987</name>
</gene>
<dbReference type="OrthoDB" id="1091532at2"/>
<evidence type="ECO:0000313" key="2">
    <source>
        <dbReference type="Proteomes" id="UP000190961"/>
    </source>
</evidence>
<reference evidence="1 2" key="1">
    <citation type="submission" date="2017-02" db="EMBL/GenBank/DDBJ databases">
        <authorList>
            <person name="Peterson S.W."/>
        </authorList>
    </citation>
    <scope>NUCLEOTIDE SEQUENCE [LARGE SCALE GENOMIC DNA]</scope>
    <source>
        <strain evidence="1 2">DSM 25262</strain>
    </source>
</reference>